<dbReference type="EMBL" id="BLRX01000008">
    <property type="protein sequence ID" value="GFP24695.1"/>
    <property type="molecule type" value="Genomic_DNA"/>
</dbReference>
<organism evidence="1 2">
    <name type="scientific">Candidatus Hakubella thermalkaliphila</name>
    <dbReference type="NCBI Taxonomy" id="2754717"/>
    <lineage>
        <taxon>Bacteria</taxon>
        <taxon>Bacillati</taxon>
        <taxon>Actinomycetota</taxon>
        <taxon>Actinomycetota incertae sedis</taxon>
        <taxon>Candidatus Hakubellales</taxon>
        <taxon>Candidatus Hakubellaceae</taxon>
        <taxon>Candidatus Hakubella</taxon>
    </lineage>
</organism>
<accession>A0A6V8NWR2</accession>
<dbReference type="Proteomes" id="UP000543224">
    <property type="component" value="Unassembled WGS sequence"/>
</dbReference>
<name>A0A6V8NWR2_9ACTN</name>
<dbReference type="CDD" id="cd09854">
    <property type="entry name" value="PIN_VapC-like"/>
    <property type="match status" value="1"/>
</dbReference>
<proteinExistence type="predicted"/>
<evidence type="ECO:0000313" key="2">
    <source>
        <dbReference type="Proteomes" id="UP000543224"/>
    </source>
</evidence>
<gene>
    <name evidence="1" type="ORF">HKBW3S25_00132</name>
</gene>
<evidence type="ECO:0008006" key="3">
    <source>
        <dbReference type="Google" id="ProtNLM"/>
    </source>
</evidence>
<comment type="caution">
    <text evidence="1">The sequence shown here is derived from an EMBL/GenBank/DDBJ whole genome shotgun (WGS) entry which is preliminary data.</text>
</comment>
<protein>
    <recommendedName>
        <fullName evidence="3">PIN domain-containing protein</fullName>
    </recommendedName>
</protein>
<sequence>MAKPSGERPPRVFLDANVIIAGCSFPRWSYEVLSHALKGDFQVVLCPLVIEQVRRHLKKDFPVSAQLRFEKFLDDTGYEKVDNPAPEEIVKHEHQSLPLMPQSGHRQSLDSYWRTVRARAAWPGGAGP</sequence>
<reference evidence="1 2" key="1">
    <citation type="journal article" date="2020" name="Front. Microbiol.">
        <title>Single-cell genomics of novel Actinobacteria with the Wood-Ljungdahl pathway discovered in a serpentinizing system.</title>
        <authorList>
            <person name="Merino N."/>
            <person name="Kawai M."/>
            <person name="Boyd E.S."/>
            <person name="Colman D.R."/>
            <person name="McGlynn S.E."/>
            <person name="Nealson K.H."/>
            <person name="Kurokawa K."/>
            <person name="Hongoh Y."/>
        </authorList>
    </citation>
    <scope>NUCLEOTIDE SEQUENCE [LARGE SCALE GENOMIC DNA]</scope>
    <source>
        <strain evidence="1 2">S25</strain>
    </source>
</reference>
<evidence type="ECO:0000313" key="1">
    <source>
        <dbReference type="EMBL" id="GFP24695.1"/>
    </source>
</evidence>
<dbReference type="AlphaFoldDB" id="A0A6V8NWR2"/>